<dbReference type="EMBL" id="KI275780">
    <property type="protein sequence ID" value="ESA22198.1"/>
    <property type="molecule type" value="Genomic_DNA"/>
</dbReference>
<sequence length="133" mass="15512">MIRHNICDTKFLSKRGQTPDKLFQAHHRRDFFISAGFQVFKIAQQILQYNFNKEGSQRPEYDLIQMIEKEIGYVPYSKIKNFKLKVAQSNDFIVSIICQLYVGAFMKDIEIDRGQSAADGERNTDSEHLEMAE</sequence>
<accession>U9UUG6</accession>
<dbReference type="AlphaFoldDB" id="U9UUG6"/>
<name>U9UUG6_RHIID</name>
<evidence type="ECO:0000313" key="1">
    <source>
        <dbReference type="EMBL" id="ESA22198.1"/>
    </source>
</evidence>
<reference evidence="1" key="1">
    <citation type="submission" date="2013-07" db="EMBL/GenBank/DDBJ databases">
        <title>The genome of an arbuscular mycorrhizal fungus provides insights into the evolution of the oldest plant symbiosis.</title>
        <authorList>
            <consortium name="DOE Joint Genome Institute"/>
            <person name="Tisserant E."/>
            <person name="Malbreil M."/>
            <person name="Kuo A."/>
            <person name="Kohler A."/>
            <person name="Symeonidi A."/>
            <person name="Balestrini R."/>
            <person name="Charron P."/>
            <person name="Duensing N."/>
            <person name="Frei-dit-Frey N."/>
            <person name="Gianinazzi-Pearson V."/>
            <person name="Gilbert B."/>
            <person name="Handa Y."/>
            <person name="Hijri M."/>
            <person name="Kaul R."/>
            <person name="Kawaguchi M."/>
            <person name="Krajinski F."/>
            <person name="Lammers P."/>
            <person name="Lapierre D."/>
            <person name="Masclaux F.G."/>
            <person name="Murat C."/>
            <person name="Morin E."/>
            <person name="Ndikumana S."/>
            <person name="Pagni M."/>
            <person name="Petitpierre D."/>
            <person name="Requena N."/>
            <person name="Rosikiewicz P."/>
            <person name="Riley R."/>
            <person name="Saito K."/>
            <person name="San Clemente H."/>
            <person name="Shapiro H."/>
            <person name="van Tuinen D."/>
            <person name="Becard G."/>
            <person name="Bonfante P."/>
            <person name="Paszkowski U."/>
            <person name="Shachar-Hill Y."/>
            <person name="Young J.P."/>
            <person name="Sanders I.R."/>
            <person name="Henrissat B."/>
            <person name="Rensing S.A."/>
            <person name="Grigoriev I.V."/>
            <person name="Corradi N."/>
            <person name="Roux C."/>
            <person name="Martin F."/>
        </authorList>
    </citation>
    <scope>NUCLEOTIDE SEQUENCE</scope>
    <source>
        <strain evidence="1">DAOM 197198</strain>
    </source>
</reference>
<organism evidence="1">
    <name type="scientific">Rhizophagus irregularis (strain DAOM 181602 / DAOM 197198 / MUCL 43194)</name>
    <name type="common">Arbuscular mycorrhizal fungus</name>
    <name type="synonym">Glomus intraradices</name>
    <dbReference type="NCBI Taxonomy" id="747089"/>
    <lineage>
        <taxon>Eukaryota</taxon>
        <taxon>Fungi</taxon>
        <taxon>Fungi incertae sedis</taxon>
        <taxon>Mucoromycota</taxon>
        <taxon>Glomeromycotina</taxon>
        <taxon>Glomeromycetes</taxon>
        <taxon>Glomerales</taxon>
        <taxon>Glomeraceae</taxon>
        <taxon>Rhizophagus</taxon>
    </lineage>
</organism>
<dbReference type="HOGENOM" id="CLU_1907750_0_0_1"/>
<proteinExistence type="predicted"/>
<gene>
    <name evidence="1" type="ORF">GLOINDRAFT_91530</name>
</gene>
<protein>
    <submittedName>
        <fullName evidence="1">Uncharacterized protein</fullName>
    </submittedName>
</protein>